<dbReference type="MGI" id="MGI:3649913">
    <property type="gene designation" value="Gm13375"/>
</dbReference>
<reference evidence="3" key="3">
    <citation type="journal article" date="2000" name="Genome Res.">
        <title>RIKEN integrated sequence analysis (RISA) system--384-format sequencing pipeline with 384 multicapillary sequencer.</title>
        <authorList>
            <person name="Shibata K."/>
            <person name="Itoh M."/>
            <person name="Aizawa K."/>
            <person name="Nagaoka S."/>
            <person name="Sasaki N."/>
            <person name="Carninci P."/>
            <person name="Konno H."/>
            <person name="Akiyama J."/>
            <person name="Nishi K."/>
            <person name="Kitsunai T."/>
            <person name="Tashiro H."/>
            <person name="Itoh M."/>
            <person name="Sumi N."/>
            <person name="Ishii Y."/>
            <person name="Nakamura S."/>
            <person name="Hazama M."/>
            <person name="Nishine T."/>
            <person name="Harada A."/>
            <person name="Yamamoto R."/>
            <person name="Matsumoto H."/>
            <person name="Sakaguchi S."/>
            <person name="Ikegami T."/>
            <person name="Kashiwagi K."/>
            <person name="Fujiwake S."/>
            <person name="Inoue K."/>
            <person name="Togawa Y."/>
            <person name="Izawa M."/>
            <person name="Ohara E."/>
            <person name="Watahiki M."/>
            <person name="Yoneda Y."/>
            <person name="Ishikawa T."/>
            <person name="Ozawa K."/>
            <person name="Tanaka T."/>
            <person name="Matsuura S."/>
            <person name="Kawai J."/>
            <person name="Okazaki Y."/>
            <person name="Muramatsu M."/>
            <person name="Inoue Y."/>
            <person name="Kira A."/>
            <person name="Hayashizaki Y."/>
        </authorList>
    </citation>
    <scope>NUCLEOTIDE SEQUENCE</scope>
    <source>
        <strain evidence="3">C57BL/6J</strain>
        <tissue evidence="3">Visual cortex</tissue>
    </source>
</reference>
<reference evidence="3" key="4">
    <citation type="journal article" date="2001" name="Nature">
        <title>Functional annotation of a full-length mouse cDNA collection.</title>
        <authorList>
            <consortium name="The RIKEN Genome Exploration Research Group Phase II Team and the FANTOM Consortium"/>
        </authorList>
    </citation>
    <scope>NUCLEOTIDE SEQUENCE</scope>
    <source>
        <strain evidence="3">C57BL/6J</strain>
        <tissue evidence="3">Visual cortex</tissue>
    </source>
</reference>
<reference evidence="3" key="8">
    <citation type="journal article" date="2005" name="Science">
        <title>Antisense Transcription in the Mammalian Transcriptome.</title>
        <authorList>
            <consortium name="RIKEN Genome Exploration Research Group and Genome Science Group (Genome Network Project Core Group) and the FANTOM Consortium"/>
        </authorList>
    </citation>
    <scope>NUCLEOTIDE SEQUENCE</scope>
    <source>
        <strain evidence="3">C57BL/6J</strain>
        <tissue evidence="3">Visual cortex</tissue>
    </source>
</reference>
<reference evidence="3" key="7">
    <citation type="journal article" date="2005" name="Science">
        <title>The Transcriptional Landscape of the Mammalian Genome.</title>
        <authorList>
            <consortium name="The FANTOM Consortium"/>
            <consortium name="Riken Genome Exploration Research Group and Genome Science Group (Genome Network Project Core Group)"/>
        </authorList>
    </citation>
    <scope>NUCLEOTIDE SEQUENCE</scope>
    <source>
        <strain evidence="3">C57BL/6J</strain>
        <tissue evidence="3">Visual cortex</tissue>
    </source>
</reference>
<sequence length="104" mass="12204">MLLRVLSILIDSFCVCHHPERTEQKPRCCGTCYLFHLCYNCLLKTPPPFHTHRLGSCFLWRFLKEHSGADKEETEPHFIVPYSERGQTEFTTKSRQNLPPEPDI</sequence>
<reference evidence="3" key="6">
    <citation type="submission" date="2004-03" db="EMBL/GenBank/DDBJ databases">
        <authorList>
            <person name="Arakawa T."/>
            <person name="Carninci P."/>
            <person name="Fukuda S."/>
            <person name="Hashizume W."/>
            <person name="Hayashida K."/>
            <person name="Hori F."/>
            <person name="Iida J."/>
            <person name="Imamura K."/>
            <person name="Imotani K."/>
            <person name="Itoh M."/>
            <person name="Kanagawa S."/>
            <person name="Kawai J."/>
            <person name="Kojima M."/>
            <person name="Konno H."/>
            <person name="Murata M."/>
            <person name="Nakamura M."/>
            <person name="Ninomiya N."/>
            <person name="Nishiyori H."/>
            <person name="Nomura K."/>
            <person name="Ohno M."/>
            <person name="Sakazume N."/>
            <person name="Sano H."/>
            <person name="Sasaki D."/>
            <person name="Shibata K."/>
            <person name="Shiraki T."/>
            <person name="Tagami M."/>
            <person name="Tagami Y."/>
            <person name="Waki K."/>
            <person name="Watahiki A."/>
            <person name="Muramatsu M."/>
            <person name="Hayashizaki Y."/>
        </authorList>
    </citation>
    <scope>NUCLEOTIDE SEQUENCE</scope>
    <source>
        <strain evidence="3">C57BL/6J</strain>
        <tissue evidence="3">Visual cortex</tissue>
    </source>
</reference>
<gene>
    <name evidence="4" type="primary">Gm13375</name>
    <name evidence="4" type="synonym">OTTMUSG00000011664</name>
</gene>
<reference evidence="3" key="1">
    <citation type="journal article" date="1999" name="Methods Enzymol.">
        <title>High-efficiency full-length cDNA cloning.</title>
        <authorList>
            <person name="Carninci P."/>
            <person name="Hayashizaki Y."/>
        </authorList>
    </citation>
    <scope>NUCLEOTIDE SEQUENCE</scope>
    <source>
        <strain evidence="3">C57BL/6J</strain>
        <tissue evidence="3">Visual cortex</tissue>
    </source>
</reference>
<protein>
    <recommendedName>
        <fullName evidence="5">Secreted protein</fullName>
    </recommendedName>
</protein>
<feature type="signal peptide" evidence="2">
    <location>
        <begin position="1"/>
        <end position="16"/>
    </location>
</feature>
<reference evidence="3" key="5">
    <citation type="journal article" date="2002" name="Nature">
        <title>Analysis of the mouse transcriptome based on functional annotation of 60,770 full-length cDNAs.</title>
        <authorList>
            <consortium name="The FANTOM Consortium and the RIKEN Genome Exploration Research Group Phase I and II Team"/>
        </authorList>
    </citation>
    <scope>NUCLEOTIDE SEQUENCE</scope>
    <source>
        <strain evidence="3">C57BL/6J</strain>
        <tissue evidence="3">Visual cortex</tissue>
    </source>
</reference>
<organism evidence="3">
    <name type="scientific">Mus musculus</name>
    <name type="common">Mouse</name>
    <dbReference type="NCBI Taxonomy" id="10090"/>
    <lineage>
        <taxon>Eukaryota</taxon>
        <taxon>Metazoa</taxon>
        <taxon>Chordata</taxon>
        <taxon>Craniata</taxon>
        <taxon>Vertebrata</taxon>
        <taxon>Euteleostomi</taxon>
        <taxon>Mammalia</taxon>
        <taxon>Eutheria</taxon>
        <taxon>Euarchontoglires</taxon>
        <taxon>Glires</taxon>
        <taxon>Rodentia</taxon>
        <taxon>Myomorpha</taxon>
        <taxon>Muroidea</taxon>
        <taxon>Muridae</taxon>
        <taxon>Murinae</taxon>
        <taxon>Mus</taxon>
        <taxon>Mus</taxon>
    </lineage>
</organism>
<accession>Q3TYJ6</accession>
<dbReference type="AGR" id="MGI:3649913"/>
<dbReference type="AlphaFoldDB" id="Q3TYJ6"/>
<feature type="chain" id="PRO_5004229820" description="Secreted protein" evidence="2">
    <location>
        <begin position="17"/>
        <end position="104"/>
    </location>
</feature>
<proteinExistence type="evidence at transcript level"/>
<evidence type="ECO:0000313" key="3">
    <source>
        <dbReference type="EMBL" id="BAE34567.1"/>
    </source>
</evidence>
<dbReference type="EMBL" id="AK158585">
    <property type="protein sequence ID" value="BAE34567.1"/>
    <property type="molecule type" value="mRNA"/>
</dbReference>
<evidence type="ECO:0000256" key="1">
    <source>
        <dbReference type="SAM" id="MobiDB-lite"/>
    </source>
</evidence>
<keyword evidence="2" id="KW-0732">Signal</keyword>
<name>Q3TYJ6_MOUSE</name>
<feature type="compositionally biased region" description="Polar residues" evidence="1">
    <location>
        <begin position="88"/>
        <end position="97"/>
    </location>
</feature>
<feature type="region of interest" description="Disordered" evidence="1">
    <location>
        <begin position="84"/>
        <end position="104"/>
    </location>
</feature>
<evidence type="ECO:0000313" key="4">
    <source>
        <dbReference type="MGI" id="MGI:3649913"/>
    </source>
</evidence>
<reference evidence="3" key="2">
    <citation type="journal article" date="2000" name="Genome Res.">
        <title>Normalization and subtraction of cap-trapper-selected cDNAs to prepare full-length cDNA libraries for rapid discovery of new genes.</title>
        <authorList>
            <person name="Carninci P."/>
            <person name="Shibata Y."/>
            <person name="Hayatsu N."/>
            <person name="Sugahara Y."/>
            <person name="Shibata K."/>
            <person name="Itoh M."/>
            <person name="Konno H."/>
            <person name="Okazaki Y."/>
            <person name="Muramatsu M."/>
            <person name="Hayashizaki Y."/>
        </authorList>
    </citation>
    <scope>NUCLEOTIDE SEQUENCE</scope>
    <source>
        <strain evidence="3">C57BL/6J</strain>
        <tissue evidence="3">Visual cortex</tissue>
    </source>
</reference>
<evidence type="ECO:0008006" key="5">
    <source>
        <dbReference type="Google" id="ProtNLM"/>
    </source>
</evidence>
<evidence type="ECO:0000256" key="2">
    <source>
        <dbReference type="SAM" id="SignalP"/>
    </source>
</evidence>